<organism evidence="3">
    <name type="scientific">marine sediment metagenome</name>
    <dbReference type="NCBI Taxonomy" id="412755"/>
    <lineage>
        <taxon>unclassified sequences</taxon>
        <taxon>metagenomes</taxon>
        <taxon>ecological metagenomes</taxon>
    </lineage>
</organism>
<feature type="domain" description="Serine aminopeptidase S33" evidence="2">
    <location>
        <begin position="33"/>
        <end position="197"/>
    </location>
</feature>
<accession>A0A0F9HR01</accession>
<evidence type="ECO:0000313" key="3">
    <source>
        <dbReference type="EMBL" id="KKL84100.1"/>
    </source>
</evidence>
<keyword evidence="1" id="KW-0378">Hydrolase</keyword>
<evidence type="ECO:0000256" key="1">
    <source>
        <dbReference type="ARBA" id="ARBA00022801"/>
    </source>
</evidence>
<dbReference type="GO" id="GO:0016020">
    <property type="term" value="C:membrane"/>
    <property type="evidence" value="ECO:0007669"/>
    <property type="project" value="TreeGrafter"/>
</dbReference>
<proteinExistence type="predicted"/>
<dbReference type="SUPFAM" id="SSF53474">
    <property type="entry name" value="alpha/beta-Hydrolases"/>
    <property type="match status" value="1"/>
</dbReference>
<gene>
    <name evidence="3" type="ORF">LCGC14_1968100</name>
</gene>
<evidence type="ECO:0000259" key="2">
    <source>
        <dbReference type="Pfam" id="PF12146"/>
    </source>
</evidence>
<dbReference type="Pfam" id="PF12146">
    <property type="entry name" value="Hydrolase_4"/>
    <property type="match status" value="1"/>
</dbReference>
<dbReference type="EMBL" id="LAZR01021796">
    <property type="protein sequence ID" value="KKL84100.1"/>
    <property type="molecule type" value="Genomic_DNA"/>
</dbReference>
<dbReference type="InterPro" id="IPR000073">
    <property type="entry name" value="AB_hydrolase_1"/>
</dbReference>
<sequence length="216" mass="24670">MYLKIDYSIIAIDLPSHNKSSKFPDISLDLYVDVIKEIVNNLESLNVIIGGNSMGGVITQEYYYRYPKNVSALILCSTGGKMRVSPFIFNTIKNNYQDYLDFLRIALFYRKTPKNIVDNTILETSQTDPDVTYNDFKICDAFDTLNKSSTIDVPCLIICGKADQLTPVKYSQFFDDKIKHSELSIIDKAGHAVMTEKPKQVNKAIEDFIQKYFNNK</sequence>
<dbReference type="InterPro" id="IPR022742">
    <property type="entry name" value="Hydrolase_4"/>
</dbReference>
<dbReference type="InterPro" id="IPR029058">
    <property type="entry name" value="AB_hydrolase_fold"/>
</dbReference>
<comment type="caution">
    <text evidence="3">The sequence shown here is derived from an EMBL/GenBank/DDBJ whole genome shotgun (WGS) entry which is preliminary data.</text>
</comment>
<dbReference type="GO" id="GO:0016787">
    <property type="term" value="F:hydrolase activity"/>
    <property type="evidence" value="ECO:0007669"/>
    <property type="project" value="UniProtKB-KW"/>
</dbReference>
<dbReference type="PRINTS" id="PR00111">
    <property type="entry name" value="ABHYDROLASE"/>
</dbReference>
<protein>
    <recommendedName>
        <fullName evidence="2">Serine aminopeptidase S33 domain-containing protein</fullName>
    </recommendedName>
</protein>
<dbReference type="PANTHER" id="PTHR43798:SF31">
    <property type="entry name" value="AB HYDROLASE SUPERFAMILY PROTEIN YCLE"/>
    <property type="match status" value="1"/>
</dbReference>
<reference evidence="3" key="1">
    <citation type="journal article" date="2015" name="Nature">
        <title>Complex archaea that bridge the gap between prokaryotes and eukaryotes.</title>
        <authorList>
            <person name="Spang A."/>
            <person name="Saw J.H."/>
            <person name="Jorgensen S.L."/>
            <person name="Zaremba-Niedzwiedzka K."/>
            <person name="Martijn J."/>
            <person name="Lind A.E."/>
            <person name="van Eijk R."/>
            <person name="Schleper C."/>
            <person name="Guy L."/>
            <person name="Ettema T.J."/>
        </authorList>
    </citation>
    <scope>NUCLEOTIDE SEQUENCE</scope>
</reference>
<dbReference type="PANTHER" id="PTHR43798">
    <property type="entry name" value="MONOACYLGLYCEROL LIPASE"/>
    <property type="match status" value="1"/>
</dbReference>
<name>A0A0F9HR01_9ZZZZ</name>
<dbReference type="Gene3D" id="3.40.50.1820">
    <property type="entry name" value="alpha/beta hydrolase"/>
    <property type="match status" value="1"/>
</dbReference>
<dbReference type="InterPro" id="IPR050266">
    <property type="entry name" value="AB_hydrolase_sf"/>
</dbReference>
<dbReference type="AlphaFoldDB" id="A0A0F9HR01"/>